<proteinExistence type="predicted"/>
<evidence type="ECO:0000313" key="2">
    <source>
        <dbReference type="EMBL" id="KAF7495336.1"/>
    </source>
</evidence>
<evidence type="ECO:0000256" key="1">
    <source>
        <dbReference type="SAM" id="SignalP"/>
    </source>
</evidence>
<evidence type="ECO:0000313" key="3">
    <source>
        <dbReference type="EnsemblMetazoa" id="KAF7495336.1"/>
    </source>
</evidence>
<name>A0A834RGJ4_SARSC</name>
<protein>
    <submittedName>
        <fullName evidence="2 3">Uncharacterized protein</fullName>
    </submittedName>
</protein>
<reference evidence="3" key="3">
    <citation type="submission" date="2022-06" db="UniProtKB">
        <authorList>
            <consortium name="EnsemblMetazoa"/>
        </authorList>
    </citation>
    <scope>IDENTIFICATION</scope>
</reference>
<gene>
    <name evidence="2" type="ORF">SSS_5632</name>
</gene>
<feature type="chain" id="PRO_5038259385" evidence="1">
    <location>
        <begin position="23"/>
        <end position="254"/>
    </location>
</feature>
<dbReference type="EnsemblMetazoa" id="SSS_5632s_mrna">
    <property type="protein sequence ID" value="KAF7495336.1"/>
    <property type="gene ID" value="SSS_5632"/>
</dbReference>
<dbReference type="AlphaFoldDB" id="A0A834RGJ4"/>
<keyword evidence="1" id="KW-0732">Signal</keyword>
<reference evidence="2" key="2">
    <citation type="submission" date="2020-01" db="EMBL/GenBank/DDBJ databases">
        <authorList>
            <person name="Korhonen P.K.K."/>
            <person name="Guangxu M.G."/>
            <person name="Wang T.W."/>
            <person name="Stroehlein A.J.S."/>
            <person name="Young N.D."/>
            <person name="Ang C.-S.A."/>
            <person name="Fernando D.W.F."/>
            <person name="Lu H.L."/>
            <person name="Taylor S.T."/>
            <person name="Ehtesham M.E.M."/>
            <person name="Najaraj S.H.N."/>
            <person name="Harsha G.H.G."/>
            <person name="Madugundu A.M."/>
            <person name="Renuse S.R."/>
            <person name="Holt D.H."/>
            <person name="Pandey A.P."/>
            <person name="Papenfuss A.P."/>
            <person name="Gasser R.B.G."/>
            <person name="Fischer K.F."/>
        </authorList>
    </citation>
    <scope>NUCLEOTIDE SEQUENCE</scope>
    <source>
        <strain evidence="2">SSS_KF_BRIS2020</strain>
    </source>
</reference>
<organism evidence="2">
    <name type="scientific">Sarcoptes scabiei</name>
    <name type="common">Itch mite</name>
    <name type="synonym">Acarus scabiei</name>
    <dbReference type="NCBI Taxonomy" id="52283"/>
    <lineage>
        <taxon>Eukaryota</taxon>
        <taxon>Metazoa</taxon>
        <taxon>Ecdysozoa</taxon>
        <taxon>Arthropoda</taxon>
        <taxon>Chelicerata</taxon>
        <taxon>Arachnida</taxon>
        <taxon>Acari</taxon>
        <taxon>Acariformes</taxon>
        <taxon>Sarcoptiformes</taxon>
        <taxon>Astigmata</taxon>
        <taxon>Psoroptidia</taxon>
        <taxon>Sarcoptoidea</taxon>
        <taxon>Sarcoptidae</taxon>
        <taxon>Sarcoptinae</taxon>
        <taxon>Sarcoptes</taxon>
    </lineage>
</organism>
<dbReference type="OrthoDB" id="6512038at2759"/>
<sequence length="254" mass="29426">MHSKNISIELVLIMKLIMVACCYRIESDSDLMSNLKTSSSPFSSSSSSSMNPILNFSSYQNRPRRFISLRIFPKDLMINQDFNKLPMLYIGEVDLTIWPNCSRWIGTFIELCQLQYENLLRNQILQQQILRKQNRMQSDPVQRLKFHRNDEFIKRASCCGIWQAKQCMIDSIALKAWKKPLDCPDDLIERYQNLPDDSNVRADVLDYCSEYSDGSLICSSIASSSIINQRQLSTNDCVVRLLCIILILKLIFTQ</sequence>
<dbReference type="EMBL" id="WVUK01000048">
    <property type="protein sequence ID" value="KAF7495336.1"/>
    <property type="molecule type" value="Genomic_DNA"/>
</dbReference>
<keyword evidence="4" id="KW-1185">Reference proteome</keyword>
<feature type="signal peptide" evidence="1">
    <location>
        <begin position="1"/>
        <end position="22"/>
    </location>
</feature>
<reference evidence="4" key="1">
    <citation type="journal article" date="2020" name="PLoS Negl. Trop. Dis.">
        <title>High-quality nuclear genome for Sarcoptes scabiei-A critical resource for a neglected parasite.</title>
        <authorList>
            <person name="Korhonen P.K."/>
            <person name="Gasser R.B."/>
            <person name="Ma G."/>
            <person name="Wang T."/>
            <person name="Stroehlein A.J."/>
            <person name="Young N.D."/>
            <person name="Ang C.S."/>
            <person name="Fernando D.D."/>
            <person name="Lu H.C."/>
            <person name="Taylor S."/>
            <person name="Reynolds S.L."/>
            <person name="Mofiz E."/>
            <person name="Najaraj S.H."/>
            <person name="Gowda H."/>
            <person name="Madugundu A."/>
            <person name="Renuse S."/>
            <person name="Holt D."/>
            <person name="Pandey A."/>
            <person name="Papenfuss A.T."/>
            <person name="Fischer K."/>
        </authorList>
    </citation>
    <scope>NUCLEOTIDE SEQUENCE [LARGE SCALE GENOMIC DNA]</scope>
</reference>
<dbReference type="Proteomes" id="UP000070412">
    <property type="component" value="Unassembled WGS sequence"/>
</dbReference>
<evidence type="ECO:0000313" key="4">
    <source>
        <dbReference type="Proteomes" id="UP000070412"/>
    </source>
</evidence>
<accession>A0A834RGJ4</accession>